<reference evidence="4" key="2">
    <citation type="submission" date="2021-01" db="UniProtKB">
        <authorList>
            <consortium name="EnsemblPlants"/>
        </authorList>
    </citation>
    <scope>IDENTIFICATION</scope>
</reference>
<feature type="compositionally biased region" description="Basic and acidic residues" evidence="2">
    <location>
        <begin position="343"/>
        <end position="358"/>
    </location>
</feature>
<dbReference type="InterPro" id="IPR001878">
    <property type="entry name" value="Znf_CCHC"/>
</dbReference>
<dbReference type="PANTHER" id="PTHR31286:SF178">
    <property type="entry name" value="DUF4283 DOMAIN-CONTAINING PROTEIN"/>
    <property type="match status" value="1"/>
</dbReference>
<keyword evidence="1" id="KW-0862">Zinc</keyword>
<dbReference type="Pfam" id="PF14392">
    <property type="entry name" value="zf-CCHC_4"/>
    <property type="match status" value="1"/>
</dbReference>
<dbReference type="PROSITE" id="PS50158">
    <property type="entry name" value="ZF_CCHC"/>
    <property type="match status" value="1"/>
</dbReference>
<dbReference type="PANTHER" id="PTHR31286">
    <property type="entry name" value="GLYCINE-RICH CELL WALL STRUCTURAL PROTEIN 1.8-LIKE"/>
    <property type="match status" value="1"/>
</dbReference>
<dbReference type="Gramene" id="QL08p037895:mrna">
    <property type="protein sequence ID" value="QL08p037895:mrna:CDS:1"/>
    <property type="gene ID" value="QL08p037895"/>
</dbReference>
<protein>
    <recommendedName>
        <fullName evidence="3">CCHC-type domain-containing protein</fullName>
    </recommendedName>
</protein>
<dbReference type="SUPFAM" id="SSF57756">
    <property type="entry name" value="Retrovirus zinc finger-like domains"/>
    <property type="match status" value="1"/>
</dbReference>
<dbReference type="InParanoid" id="A0A7N2MC74"/>
<reference evidence="4 5" key="1">
    <citation type="journal article" date="2016" name="G3 (Bethesda)">
        <title>First Draft Assembly and Annotation of the Genome of a California Endemic Oak Quercus lobata Nee (Fagaceae).</title>
        <authorList>
            <person name="Sork V.L."/>
            <person name="Fitz-Gibbon S.T."/>
            <person name="Puiu D."/>
            <person name="Crepeau M."/>
            <person name="Gugger P.F."/>
            <person name="Sherman R."/>
            <person name="Stevens K."/>
            <person name="Langley C.H."/>
            <person name="Pellegrini M."/>
            <person name="Salzberg S.L."/>
        </authorList>
    </citation>
    <scope>NUCLEOTIDE SEQUENCE [LARGE SCALE GENOMIC DNA]</scope>
    <source>
        <strain evidence="4 5">cv. SW786</strain>
    </source>
</reference>
<dbReference type="EnsemblPlants" id="QL08p037895:mrna">
    <property type="protein sequence ID" value="QL08p037895:mrna:CDS:1"/>
    <property type="gene ID" value="QL08p037895"/>
</dbReference>
<dbReference type="EMBL" id="LRBV02000008">
    <property type="status" value="NOT_ANNOTATED_CDS"/>
    <property type="molecule type" value="Genomic_DNA"/>
</dbReference>
<dbReference type="InterPro" id="IPR036875">
    <property type="entry name" value="Znf_CCHC_sf"/>
</dbReference>
<dbReference type="AlphaFoldDB" id="A0A7N2MC74"/>
<keyword evidence="5" id="KW-1185">Reference proteome</keyword>
<proteinExistence type="predicted"/>
<dbReference type="Pfam" id="PF14111">
    <property type="entry name" value="DUF4283"/>
    <property type="match status" value="1"/>
</dbReference>
<feature type="region of interest" description="Disordered" evidence="2">
    <location>
        <begin position="295"/>
        <end position="317"/>
    </location>
</feature>
<keyword evidence="1" id="KW-0479">Metal-binding</keyword>
<dbReference type="OMA" id="RAGWTAK"/>
<evidence type="ECO:0000313" key="5">
    <source>
        <dbReference type="Proteomes" id="UP000594261"/>
    </source>
</evidence>
<accession>A0A7N2MC74</accession>
<name>A0A7N2MC74_QUELO</name>
<dbReference type="GO" id="GO:0003676">
    <property type="term" value="F:nucleic acid binding"/>
    <property type="evidence" value="ECO:0007669"/>
    <property type="project" value="InterPro"/>
</dbReference>
<evidence type="ECO:0000313" key="4">
    <source>
        <dbReference type="EnsemblPlants" id="QL08p037895:mrna:CDS:1"/>
    </source>
</evidence>
<dbReference type="Proteomes" id="UP000594261">
    <property type="component" value="Chromosome 8"/>
</dbReference>
<feature type="domain" description="CCHC-type" evidence="3">
    <location>
        <begin position="208"/>
        <end position="222"/>
    </location>
</feature>
<dbReference type="InterPro" id="IPR025836">
    <property type="entry name" value="Zn_knuckle_CX2CX4HX4C"/>
</dbReference>
<dbReference type="FunCoup" id="A0A7N2MC74">
    <property type="interactions" value="3"/>
</dbReference>
<organism evidence="4 5">
    <name type="scientific">Quercus lobata</name>
    <name type="common">Valley oak</name>
    <dbReference type="NCBI Taxonomy" id="97700"/>
    <lineage>
        <taxon>Eukaryota</taxon>
        <taxon>Viridiplantae</taxon>
        <taxon>Streptophyta</taxon>
        <taxon>Embryophyta</taxon>
        <taxon>Tracheophyta</taxon>
        <taxon>Spermatophyta</taxon>
        <taxon>Magnoliopsida</taxon>
        <taxon>eudicotyledons</taxon>
        <taxon>Gunneridae</taxon>
        <taxon>Pentapetalae</taxon>
        <taxon>rosids</taxon>
        <taxon>fabids</taxon>
        <taxon>Fagales</taxon>
        <taxon>Fagaceae</taxon>
        <taxon>Quercus</taxon>
    </lineage>
</organism>
<dbReference type="InterPro" id="IPR040256">
    <property type="entry name" value="At4g02000-like"/>
</dbReference>
<feature type="compositionally biased region" description="Polar residues" evidence="2">
    <location>
        <begin position="367"/>
        <end position="383"/>
    </location>
</feature>
<sequence length="487" mass="54435">MDPSILSSLQNLQLTKEEEEAIPITVTNCSGLLEECSLNLFERLVSDRQQNQRVLKNTLRSAWKMGSNMRIVKVGNNILQFKFSSKYQMEWVERCGPWSFDNNLLLLCRWKKGLTSTNISFTHSPFWVQIWGLPFEHMSQDVGEEIGNKLGKFIEVNRRSWQSDQAKFRRVRVELEIDKPLRRGAYIASSKGERLWLTFKYERLPTVCFICGKLGHDKKHCPTSGVWQTACHQYGDWLRAGWTAKVAAKERNSSKDTIQVSSNELEVQQMTQPVTGFASTWLKASGLVGEKQNLEKGDAWGSDNTTCADGQLTGDVQDFSRPTEQMMSAAAGQDLSVLGSCEKSRDHLRQDSSIEHRGSFSHGPKSLASQSPKGSISQGSPSTKAPLDKNEKDNPEKKNPANDVQVGVIFQAKAHGKGKQILGKGNLKKVARANGKVSDDQTLAQMLKIGAKRLRANEGSEEENNRVPKRFCEPVNSSLADDVFGIV</sequence>
<evidence type="ECO:0000259" key="3">
    <source>
        <dbReference type="PROSITE" id="PS50158"/>
    </source>
</evidence>
<feature type="compositionally biased region" description="Basic and acidic residues" evidence="2">
    <location>
        <begin position="386"/>
        <end position="400"/>
    </location>
</feature>
<feature type="region of interest" description="Disordered" evidence="2">
    <location>
        <begin position="343"/>
        <end position="404"/>
    </location>
</feature>
<keyword evidence="1" id="KW-0863">Zinc-finger</keyword>
<dbReference type="InterPro" id="IPR025558">
    <property type="entry name" value="DUF4283"/>
</dbReference>
<dbReference type="GO" id="GO:0008270">
    <property type="term" value="F:zinc ion binding"/>
    <property type="evidence" value="ECO:0007669"/>
    <property type="project" value="UniProtKB-KW"/>
</dbReference>
<evidence type="ECO:0000256" key="2">
    <source>
        <dbReference type="SAM" id="MobiDB-lite"/>
    </source>
</evidence>
<evidence type="ECO:0000256" key="1">
    <source>
        <dbReference type="PROSITE-ProRule" id="PRU00047"/>
    </source>
</evidence>